<dbReference type="SUPFAM" id="SSF55811">
    <property type="entry name" value="Nudix"/>
    <property type="match status" value="1"/>
</dbReference>
<evidence type="ECO:0000256" key="1">
    <source>
        <dbReference type="ARBA" id="ARBA00001946"/>
    </source>
</evidence>
<keyword evidence="7" id="KW-1185">Reference proteome</keyword>
<dbReference type="InterPro" id="IPR020476">
    <property type="entry name" value="Nudix_hydrolase"/>
</dbReference>
<reference evidence="7" key="1">
    <citation type="submission" date="2015-09" db="EMBL/GenBank/DDBJ databases">
        <authorList>
            <person name="Bertelli C."/>
        </authorList>
    </citation>
    <scope>NUCLEOTIDE SEQUENCE [LARGE SCALE GENOMIC DNA]</scope>
    <source>
        <strain evidence="7">KNic</strain>
    </source>
</reference>
<dbReference type="InterPro" id="IPR020084">
    <property type="entry name" value="NUDIX_hydrolase_CS"/>
</dbReference>
<dbReference type="GO" id="GO:0006760">
    <property type="term" value="P:folic acid-containing compound metabolic process"/>
    <property type="evidence" value="ECO:0007669"/>
    <property type="project" value="InterPro"/>
</dbReference>
<evidence type="ECO:0000256" key="3">
    <source>
        <dbReference type="ARBA" id="ARBA00022842"/>
    </source>
</evidence>
<accession>A0A0U5EQB3</accession>
<dbReference type="CDD" id="cd18874">
    <property type="entry name" value="NUDIX_Hydrolase"/>
    <property type="match status" value="1"/>
</dbReference>
<feature type="domain" description="Nudix hydrolase" evidence="5">
    <location>
        <begin position="4"/>
        <end position="136"/>
    </location>
</feature>
<name>A0A0U5EQB3_9BACT</name>
<dbReference type="PROSITE" id="PS51462">
    <property type="entry name" value="NUDIX"/>
    <property type="match status" value="1"/>
</dbReference>
<protein>
    <submittedName>
        <fullName evidence="6">Putative dGTP pyrophosphohydrolase/dihydroneopterin aldolase</fullName>
        <ecNumber evidence="6">3.6.1.-</ecNumber>
    </submittedName>
</protein>
<dbReference type="Gene3D" id="3.90.79.10">
    <property type="entry name" value="Nucleoside Triphosphate Pyrophosphohydrolase"/>
    <property type="match status" value="1"/>
</dbReference>
<comment type="similarity">
    <text evidence="4">Belongs to the Nudix hydrolase family.</text>
</comment>
<keyword evidence="3" id="KW-0460">Magnesium</keyword>
<organism evidence="6 7">
    <name type="scientific">Candidatus Protochlamydia naegleriophila</name>
    <dbReference type="NCBI Taxonomy" id="389348"/>
    <lineage>
        <taxon>Bacteria</taxon>
        <taxon>Pseudomonadati</taxon>
        <taxon>Chlamydiota</taxon>
        <taxon>Chlamydiia</taxon>
        <taxon>Parachlamydiales</taxon>
        <taxon>Parachlamydiaceae</taxon>
        <taxon>Candidatus Protochlamydia</taxon>
    </lineage>
</organism>
<dbReference type="InterPro" id="IPR043133">
    <property type="entry name" value="GTP-CH-I_C/QueF"/>
</dbReference>
<evidence type="ECO:0000313" key="6">
    <source>
        <dbReference type="EMBL" id="CUI16336.1"/>
    </source>
</evidence>
<dbReference type="InterPro" id="IPR000086">
    <property type="entry name" value="NUDIX_hydrolase_dom"/>
</dbReference>
<dbReference type="NCBIfam" id="TIGR00525">
    <property type="entry name" value="folB"/>
    <property type="match status" value="1"/>
</dbReference>
<dbReference type="InParanoid" id="A0A0U5EQB3"/>
<dbReference type="STRING" id="389348.PNK_0710"/>
<dbReference type="Gene3D" id="3.30.1130.10">
    <property type="match status" value="1"/>
</dbReference>
<comment type="cofactor">
    <cofactor evidence="1">
        <name>Mg(2+)</name>
        <dbReference type="ChEBI" id="CHEBI:18420"/>
    </cofactor>
</comment>
<dbReference type="SMART" id="SM00905">
    <property type="entry name" value="FolB"/>
    <property type="match status" value="1"/>
</dbReference>
<dbReference type="KEGG" id="pnl:PNK_0710"/>
<dbReference type="PANTHER" id="PTHR43046:SF12">
    <property type="entry name" value="GDP-MANNOSE MANNOSYL HYDROLASE"/>
    <property type="match status" value="1"/>
</dbReference>
<dbReference type="PATRIC" id="fig|389348.3.peg.777"/>
<sequence>MVDRPLATVGGLIIADDGDLFLVRSKKWKDLYSLPGGKVEWGERLEDAFQREVREETGLEITDIRFAFVQECIASPEFWQPRHFVMNDFIAKLDSSCAKTTVVLNDEAYEFIWVQPKEALNLPLHRECRVLIEWYLSHNPFRKPRLGVIGFEHHHVRCKIGVYPHERTQEQDLYFDVKAEIDFATPAATDNVQDTLDYTQLTDLCTKVAQEGGYQLLETLACTIMNRIFALFKVRWVKIRIKKPAAIPSAEYAVIEIEERKEG</sequence>
<evidence type="ECO:0000259" key="5">
    <source>
        <dbReference type="PROSITE" id="PS51462"/>
    </source>
</evidence>
<dbReference type="PROSITE" id="PS00893">
    <property type="entry name" value="NUDIX_BOX"/>
    <property type="match status" value="1"/>
</dbReference>
<dbReference type="NCBIfam" id="TIGR00526">
    <property type="entry name" value="folB_dom"/>
    <property type="match status" value="1"/>
</dbReference>
<dbReference type="AlphaFoldDB" id="A0A0U5EQB3"/>
<dbReference type="EC" id="3.6.1.-" evidence="6"/>
<dbReference type="EMBL" id="LN879502">
    <property type="protein sequence ID" value="CUI16336.1"/>
    <property type="molecule type" value="Genomic_DNA"/>
</dbReference>
<dbReference type="Pfam" id="PF02152">
    <property type="entry name" value="FolB"/>
    <property type="match status" value="1"/>
</dbReference>
<proteinExistence type="inferred from homology"/>
<dbReference type="Proteomes" id="UP000069902">
    <property type="component" value="Chromosome cPNK"/>
</dbReference>
<dbReference type="GO" id="GO:0004150">
    <property type="term" value="F:dihydroneopterin aldolase activity"/>
    <property type="evidence" value="ECO:0007669"/>
    <property type="project" value="InterPro"/>
</dbReference>
<evidence type="ECO:0000256" key="4">
    <source>
        <dbReference type="RuleBase" id="RU003476"/>
    </source>
</evidence>
<dbReference type="GO" id="GO:0016787">
    <property type="term" value="F:hydrolase activity"/>
    <property type="evidence" value="ECO:0007669"/>
    <property type="project" value="UniProtKB-KW"/>
</dbReference>
<gene>
    <name evidence="6" type="primary">folB</name>
    <name evidence="6" type="ORF">PNK_0710</name>
</gene>
<evidence type="ECO:0000256" key="2">
    <source>
        <dbReference type="ARBA" id="ARBA00022801"/>
    </source>
</evidence>
<dbReference type="PANTHER" id="PTHR43046">
    <property type="entry name" value="GDP-MANNOSE MANNOSYL HYDROLASE"/>
    <property type="match status" value="1"/>
</dbReference>
<dbReference type="InterPro" id="IPR006157">
    <property type="entry name" value="FolB_dom"/>
</dbReference>
<dbReference type="InterPro" id="IPR006156">
    <property type="entry name" value="Dihydroneopterin_aldolase"/>
</dbReference>
<dbReference type="RefSeq" id="WP_059060317.1">
    <property type="nucleotide sequence ID" value="NZ_LN879502.1"/>
</dbReference>
<dbReference type="PRINTS" id="PR00502">
    <property type="entry name" value="NUDIXFAMILY"/>
</dbReference>
<dbReference type="Pfam" id="PF00293">
    <property type="entry name" value="NUDIX"/>
    <property type="match status" value="1"/>
</dbReference>
<dbReference type="SUPFAM" id="SSF55620">
    <property type="entry name" value="Tetrahydrobiopterin biosynthesis enzymes-like"/>
    <property type="match status" value="1"/>
</dbReference>
<dbReference type="InterPro" id="IPR015797">
    <property type="entry name" value="NUDIX_hydrolase-like_dom_sf"/>
</dbReference>
<keyword evidence="2 4" id="KW-0378">Hydrolase</keyword>
<evidence type="ECO:0000313" key="7">
    <source>
        <dbReference type="Proteomes" id="UP000069902"/>
    </source>
</evidence>